<dbReference type="GO" id="GO:0046872">
    <property type="term" value="F:metal ion binding"/>
    <property type="evidence" value="ECO:0007669"/>
    <property type="project" value="UniProtKB-KW"/>
</dbReference>
<dbReference type="InterPro" id="IPR058240">
    <property type="entry name" value="rSAM_sf"/>
</dbReference>
<evidence type="ECO:0000313" key="10">
    <source>
        <dbReference type="Proteomes" id="UP000184330"/>
    </source>
</evidence>
<dbReference type="GO" id="GO:0051539">
    <property type="term" value="F:4 iron, 4 sulfur cluster binding"/>
    <property type="evidence" value="ECO:0007669"/>
    <property type="project" value="UniProtKB-KW"/>
</dbReference>
<dbReference type="InterPro" id="IPR003739">
    <property type="entry name" value="Lys_aminomutase/Glu_NH3_mut"/>
</dbReference>
<keyword evidence="7" id="KW-0411">Iron-sulfur</keyword>
<keyword evidence="4" id="KW-0479">Metal-binding</keyword>
<dbReference type="Gene3D" id="3.20.20.70">
    <property type="entry name" value="Aldolase class I"/>
    <property type="match status" value="1"/>
</dbReference>
<reference evidence="9 10" key="1">
    <citation type="submission" date="2016-03" db="EMBL/GenBank/DDBJ databases">
        <authorList>
            <person name="Ploux O."/>
        </authorList>
    </citation>
    <scope>NUCLEOTIDE SEQUENCE [LARGE SCALE GENOMIC DNA]</scope>
    <source>
        <strain evidence="9 10">UAMH 11012</strain>
    </source>
</reference>
<keyword evidence="3" id="KW-0949">S-adenosyl-L-methionine</keyword>
<dbReference type="NCBIfam" id="TIGR00238">
    <property type="entry name" value="KamA family radical SAM protein"/>
    <property type="match status" value="1"/>
</dbReference>
<evidence type="ECO:0000256" key="3">
    <source>
        <dbReference type="ARBA" id="ARBA00022691"/>
    </source>
</evidence>
<evidence type="ECO:0000256" key="5">
    <source>
        <dbReference type="ARBA" id="ARBA00022898"/>
    </source>
</evidence>
<proteinExistence type="predicted"/>
<dbReference type="SUPFAM" id="SSF102114">
    <property type="entry name" value="Radical SAM enzymes"/>
    <property type="match status" value="1"/>
</dbReference>
<evidence type="ECO:0000256" key="7">
    <source>
        <dbReference type="ARBA" id="ARBA00023014"/>
    </source>
</evidence>
<dbReference type="EMBL" id="FJOG01000004">
    <property type="protein sequence ID" value="CZR53903.1"/>
    <property type="molecule type" value="Genomic_DNA"/>
</dbReference>
<gene>
    <name evidence="9" type="ORF">PAC_03785</name>
</gene>
<evidence type="ECO:0000256" key="2">
    <source>
        <dbReference type="ARBA" id="ARBA00022485"/>
    </source>
</evidence>
<keyword evidence="5" id="KW-0663">Pyridoxal phosphate</keyword>
<comment type="cofactor">
    <cofactor evidence="1">
        <name>pyridoxal 5'-phosphate</name>
        <dbReference type="ChEBI" id="CHEBI:597326"/>
    </cofactor>
</comment>
<dbReference type="InterPro" id="IPR007197">
    <property type="entry name" value="rSAM"/>
</dbReference>
<dbReference type="OrthoDB" id="5396721at2759"/>
<evidence type="ECO:0000256" key="8">
    <source>
        <dbReference type="SAM" id="MobiDB-lite"/>
    </source>
</evidence>
<keyword evidence="6" id="KW-0408">Iron</keyword>
<dbReference type="PANTHER" id="PTHR30538">
    <property type="entry name" value="LYSINE 2,3-AMINOMUTASE-RELATED"/>
    <property type="match status" value="1"/>
</dbReference>
<evidence type="ECO:0000313" key="9">
    <source>
        <dbReference type="EMBL" id="CZR53903.1"/>
    </source>
</evidence>
<sequence>MSSLLLRPRLGAALQLRTRIRHGFKTPNHLLATLKSRDFQSSTKGMDSAGLARAPMRQDIPDVVYDRYNEKPRDSPVHLEQSRTASVLRSTLRDQESFDKSSVPQGAALGTEENTETAISASPAYFRGSKFDRVPYWQKICRWRDVGEKEFLSYHWNTAKDIQGKAKLYQFLQEELPENMPDTPEYELTRTREAFIKDVIEGIDLAPMSIRLTPHIISSINWKDPLGDPISRQYIPKKSTFQPDHPKLELDSLHESDDSPVEGLVHRYTDKCLFLASSHCPLYCRYCTRSYAVGADTETVTKASLKPQRKRWEKMLEYIAATPVIQDVVVSGGDSYSLMPQHLAMIGSRLLDIPHIRRFRIATKGLCVSPSRTLDPNDAWTDEMIKLSNEGRKRGKHVALHTHFQHPNEFSWVSREAAQKLFANGVTVRNQSVLLKGVNDDVDTMKALIRELGDNNIQPYYVYAGDLVKGVEDLRTPLSTILSLEGEIRGSIAGFMIPQFVVDLPGGGGKRLAASYQTYDRKTGRSTFVAPAVHGEGKEGRVYEYYDPLASLPNGGEGVDFGVTEEIIV</sequence>
<keyword evidence="2" id="KW-0004">4Fe-4S</keyword>
<accession>A0A1L7WMA4</accession>
<evidence type="ECO:0000256" key="6">
    <source>
        <dbReference type="ARBA" id="ARBA00023004"/>
    </source>
</evidence>
<protein>
    <submittedName>
        <fullName evidence="9">Related to L-lysine 2,3-aminomutase</fullName>
    </submittedName>
</protein>
<evidence type="ECO:0000256" key="1">
    <source>
        <dbReference type="ARBA" id="ARBA00001933"/>
    </source>
</evidence>
<name>A0A1L7WMA4_9HELO</name>
<evidence type="ECO:0000256" key="4">
    <source>
        <dbReference type="ARBA" id="ARBA00022723"/>
    </source>
</evidence>
<keyword evidence="10" id="KW-1185">Reference proteome</keyword>
<organism evidence="9 10">
    <name type="scientific">Phialocephala subalpina</name>
    <dbReference type="NCBI Taxonomy" id="576137"/>
    <lineage>
        <taxon>Eukaryota</taxon>
        <taxon>Fungi</taxon>
        <taxon>Dikarya</taxon>
        <taxon>Ascomycota</taxon>
        <taxon>Pezizomycotina</taxon>
        <taxon>Leotiomycetes</taxon>
        <taxon>Helotiales</taxon>
        <taxon>Mollisiaceae</taxon>
        <taxon>Phialocephala</taxon>
        <taxon>Phialocephala fortinii species complex</taxon>
    </lineage>
</organism>
<dbReference type="PANTHER" id="PTHR30538:SF0">
    <property type="entry name" value="L-LYSINE 2,3-AMINOMUTASE AQ_1632-RELATED"/>
    <property type="match status" value="1"/>
</dbReference>
<dbReference type="InterPro" id="IPR013785">
    <property type="entry name" value="Aldolase_TIM"/>
</dbReference>
<dbReference type="GO" id="GO:0003824">
    <property type="term" value="F:catalytic activity"/>
    <property type="evidence" value="ECO:0007669"/>
    <property type="project" value="InterPro"/>
</dbReference>
<feature type="region of interest" description="Disordered" evidence="8">
    <location>
        <begin position="91"/>
        <end position="114"/>
    </location>
</feature>
<dbReference type="SFLD" id="SFLDS00029">
    <property type="entry name" value="Radical_SAM"/>
    <property type="match status" value="1"/>
</dbReference>
<dbReference type="Proteomes" id="UP000184330">
    <property type="component" value="Unassembled WGS sequence"/>
</dbReference>
<dbReference type="SFLD" id="SFLDG01070">
    <property type="entry name" value="PLP-dependent"/>
    <property type="match status" value="1"/>
</dbReference>
<dbReference type="STRING" id="576137.A0A1L7WMA4"/>
<dbReference type="AlphaFoldDB" id="A0A1L7WMA4"/>